<protein>
    <recommendedName>
        <fullName evidence="2">Impact N-terminal domain-containing protein</fullName>
    </recommendedName>
</protein>
<evidence type="ECO:0000256" key="1">
    <source>
        <dbReference type="ARBA" id="ARBA00007665"/>
    </source>
</evidence>
<name>A0A2V3IKB7_9FLOR</name>
<dbReference type="InterPro" id="IPR023582">
    <property type="entry name" value="Impact"/>
</dbReference>
<dbReference type="STRING" id="448386.A0A2V3IKB7"/>
<dbReference type="Pfam" id="PF01205">
    <property type="entry name" value="Impact_N"/>
    <property type="match status" value="1"/>
</dbReference>
<dbReference type="SUPFAM" id="SSF54211">
    <property type="entry name" value="Ribosomal protein S5 domain 2-like"/>
    <property type="match status" value="1"/>
</dbReference>
<comment type="similarity">
    <text evidence="1">Belongs to the IMPACT family.</text>
</comment>
<reference evidence="3 4" key="1">
    <citation type="journal article" date="2018" name="Mol. Biol. Evol.">
        <title>Analysis of the draft genome of the red seaweed Gracilariopsis chorda provides insights into genome size evolution in Rhodophyta.</title>
        <authorList>
            <person name="Lee J."/>
            <person name="Yang E.C."/>
            <person name="Graf L."/>
            <person name="Yang J.H."/>
            <person name="Qiu H."/>
            <person name="Zel Zion U."/>
            <person name="Chan C.X."/>
            <person name="Stephens T.G."/>
            <person name="Weber A.P.M."/>
            <person name="Boo G.H."/>
            <person name="Boo S.M."/>
            <person name="Kim K.M."/>
            <person name="Shin Y."/>
            <person name="Jung M."/>
            <person name="Lee S.J."/>
            <person name="Yim H.S."/>
            <person name="Lee J.H."/>
            <person name="Bhattacharya D."/>
            <person name="Yoon H.S."/>
        </authorList>
    </citation>
    <scope>NUCLEOTIDE SEQUENCE [LARGE SCALE GENOMIC DNA]</scope>
    <source>
        <strain evidence="3 4">SKKU-2015</strain>
        <tissue evidence="3">Whole body</tissue>
    </source>
</reference>
<dbReference type="InterPro" id="IPR001498">
    <property type="entry name" value="Impact_N"/>
</dbReference>
<dbReference type="EMBL" id="NBIV01000209">
    <property type="protein sequence ID" value="PXF41570.1"/>
    <property type="molecule type" value="Genomic_DNA"/>
</dbReference>
<evidence type="ECO:0000313" key="3">
    <source>
        <dbReference type="EMBL" id="PXF41570.1"/>
    </source>
</evidence>
<dbReference type="AlphaFoldDB" id="A0A2V3IKB7"/>
<dbReference type="OrthoDB" id="10262814at2759"/>
<comment type="caution">
    <text evidence="3">The sequence shown here is derived from an EMBL/GenBank/DDBJ whole genome shotgun (WGS) entry which is preliminary data.</text>
</comment>
<dbReference type="Gene3D" id="3.30.230.30">
    <property type="entry name" value="Impact, N-terminal domain"/>
    <property type="match status" value="1"/>
</dbReference>
<dbReference type="InterPro" id="IPR020568">
    <property type="entry name" value="Ribosomal_Su5_D2-typ_SF"/>
</dbReference>
<sequence>MSQILKIISPHVSQFIVKKSLFVTSVCKASTVADAKAFIEHVRDLSASHNCWAYRIGESNYRFSDDGEPSGTAGRPIYAAICANNIDDVVVVVTRYFGGIKLGAGGLIRAYSRATTECLRDAPKVELSPTADLSIAVTWEHIGVVQAIAERHERLDTVFNDSGCTIVLRVALDEEQKVRQEILDASKGFAKIE</sequence>
<evidence type="ECO:0000313" key="4">
    <source>
        <dbReference type="Proteomes" id="UP000247409"/>
    </source>
</evidence>
<dbReference type="PANTHER" id="PTHR16301">
    <property type="entry name" value="IMPACT-RELATED"/>
    <property type="match status" value="1"/>
</dbReference>
<accession>A0A2V3IKB7</accession>
<dbReference type="GO" id="GO:0005737">
    <property type="term" value="C:cytoplasm"/>
    <property type="evidence" value="ECO:0007669"/>
    <property type="project" value="TreeGrafter"/>
</dbReference>
<organism evidence="3 4">
    <name type="scientific">Gracilariopsis chorda</name>
    <dbReference type="NCBI Taxonomy" id="448386"/>
    <lineage>
        <taxon>Eukaryota</taxon>
        <taxon>Rhodophyta</taxon>
        <taxon>Florideophyceae</taxon>
        <taxon>Rhodymeniophycidae</taxon>
        <taxon>Gracilariales</taxon>
        <taxon>Gracilariaceae</taxon>
        <taxon>Gracilariopsis</taxon>
    </lineage>
</organism>
<evidence type="ECO:0000259" key="2">
    <source>
        <dbReference type="Pfam" id="PF01205"/>
    </source>
</evidence>
<proteinExistence type="inferred from homology"/>
<feature type="domain" description="Impact N-terminal" evidence="2">
    <location>
        <begin position="18"/>
        <end position="119"/>
    </location>
</feature>
<dbReference type="InterPro" id="IPR036956">
    <property type="entry name" value="Impact_N_sf"/>
</dbReference>
<dbReference type="Proteomes" id="UP000247409">
    <property type="component" value="Unassembled WGS sequence"/>
</dbReference>
<gene>
    <name evidence="3" type="ORF">BWQ96_08715</name>
</gene>
<dbReference type="GO" id="GO:0006446">
    <property type="term" value="P:regulation of translational initiation"/>
    <property type="evidence" value="ECO:0007669"/>
    <property type="project" value="TreeGrafter"/>
</dbReference>
<keyword evidence="4" id="KW-1185">Reference proteome</keyword>
<dbReference type="PANTHER" id="PTHR16301:SF20">
    <property type="entry name" value="IMPACT FAMILY MEMBER YIGZ"/>
    <property type="match status" value="1"/>
</dbReference>